<accession>A0ABV6HGG6</accession>
<dbReference type="Gene3D" id="3.30.470.20">
    <property type="entry name" value="ATP-grasp fold, B domain"/>
    <property type="match status" value="1"/>
</dbReference>
<organism evidence="1 2">
    <name type="scientific">Olivibacter oleidegradans</name>
    <dbReference type="NCBI Taxonomy" id="760123"/>
    <lineage>
        <taxon>Bacteria</taxon>
        <taxon>Pseudomonadati</taxon>
        <taxon>Bacteroidota</taxon>
        <taxon>Sphingobacteriia</taxon>
        <taxon>Sphingobacteriales</taxon>
        <taxon>Sphingobacteriaceae</taxon>
        <taxon>Olivibacter</taxon>
    </lineage>
</organism>
<keyword evidence="2" id="KW-1185">Reference proteome</keyword>
<comment type="caution">
    <text evidence="1">The sequence shown here is derived from an EMBL/GenBank/DDBJ whole genome shotgun (WGS) entry which is preliminary data.</text>
</comment>
<dbReference type="RefSeq" id="WP_130856097.1">
    <property type="nucleotide sequence ID" value="NZ_JBHLWO010000001.1"/>
</dbReference>
<reference evidence="1 2" key="1">
    <citation type="submission" date="2024-09" db="EMBL/GenBank/DDBJ databases">
        <authorList>
            <person name="Sun Q."/>
            <person name="Mori K."/>
        </authorList>
    </citation>
    <scope>NUCLEOTIDE SEQUENCE [LARGE SCALE GENOMIC DNA]</scope>
    <source>
        <strain evidence="1 2">CCM 7765</strain>
    </source>
</reference>
<dbReference type="SUPFAM" id="SSF56059">
    <property type="entry name" value="Glutathione synthetase ATP-binding domain-like"/>
    <property type="match status" value="1"/>
</dbReference>
<dbReference type="Proteomes" id="UP001589774">
    <property type="component" value="Unassembled WGS sequence"/>
</dbReference>
<dbReference type="EMBL" id="JBHLWO010000001">
    <property type="protein sequence ID" value="MFC0317994.1"/>
    <property type="molecule type" value="Genomic_DNA"/>
</dbReference>
<name>A0ABV6HGG6_9SPHI</name>
<evidence type="ECO:0000313" key="1">
    <source>
        <dbReference type="EMBL" id="MFC0317994.1"/>
    </source>
</evidence>
<proteinExistence type="predicted"/>
<protein>
    <submittedName>
        <fullName evidence="1">ATP-grasp fold amidoligase family protein</fullName>
    </submittedName>
</protein>
<dbReference type="InterPro" id="IPR029465">
    <property type="entry name" value="ATPgrasp_TupA"/>
</dbReference>
<evidence type="ECO:0000313" key="2">
    <source>
        <dbReference type="Proteomes" id="UP001589774"/>
    </source>
</evidence>
<gene>
    <name evidence="1" type="ORF">ACFFI0_06720</name>
</gene>
<sequence length="283" mass="32934">MLGRIKLHLYSGEFSNRLRRRHQVLWQEAEPLKKLWLTKNNSIDDWRDENLWQRRLSNKLNAKEFAQLHGAKTSALYWKGRDVERIDFASLPAQYVIRPTFGSGCTGVFLMDNGFNLFDNKYYSEQEIVAILRKNVKELPNQCILVEEFLTNEAGKHVIPTDYKFFCFNGKIAGLSVINRQGPHDGTSAFFNEHWIPMEPLTISYPYPYKFGQSKPKCFEEMVEQVKKLSKLYGIFVRIDFYATSNGPVFGEFTPTPGLGRGFTKYAEKLFTLYWDEHCPGQI</sequence>
<dbReference type="Pfam" id="PF14305">
    <property type="entry name" value="ATPgrasp_TupA"/>
    <property type="match status" value="1"/>
</dbReference>